<keyword evidence="3 6" id="KW-0479">Metal-binding</keyword>
<dbReference type="InterPro" id="IPR019165">
    <property type="entry name" value="Peptidase_M76_ATP23"/>
</dbReference>
<evidence type="ECO:0000256" key="4">
    <source>
        <dbReference type="ARBA" id="ARBA00022801"/>
    </source>
</evidence>
<evidence type="ECO:0000256" key="6">
    <source>
        <dbReference type="RuleBase" id="RU364057"/>
    </source>
</evidence>
<evidence type="ECO:0000256" key="1">
    <source>
        <dbReference type="ARBA" id="ARBA00009915"/>
    </source>
</evidence>
<comment type="similarity">
    <text evidence="1 6">Belongs to the peptidase M76 family.</text>
</comment>
<dbReference type="EMBL" id="KK583300">
    <property type="protein sequence ID" value="KDO20883.1"/>
    <property type="molecule type" value="Genomic_DNA"/>
</dbReference>
<protein>
    <recommendedName>
        <fullName evidence="6">Mitochondrial inner membrane protease ATP23</fullName>
        <ecNumber evidence="6">3.4.24.-</ecNumber>
    </recommendedName>
</protein>
<evidence type="ECO:0000313" key="8">
    <source>
        <dbReference type="Proteomes" id="UP000030745"/>
    </source>
</evidence>
<dbReference type="GO" id="GO:0005739">
    <property type="term" value="C:mitochondrion"/>
    <property type="evidence" value="ECO:0007669"/>
    <property type="project" value="GOC"/>
</dbReference>
<dbReference type="AlphaFoldDB" id="A0A067BRJ9"/>
<dbReference type="PANTHER" id="PTHR21711:SF0">
    <property type="entry name" value="MITOCHONDRIAL INNER MEMBRANE PROTEASE ATP23 HOMOLOG"/>
    <property type="match status" value="1"/>
</dbReference>
<dbReference type="GO" id="GO:0046872">
    <property type="term" value="F:metal ion binding"/>
    <property type="evidence" value="ECO:0007669"/>
    <property type="project" value="UniProtKB-KW"/>
</dbReference>
<sequence>MDIPDCYDALQEALKEPRPKQLVTEINAHLETANATNGQAKKLQFLCVDCKQEGVEGKARAFFAAPPAIVLCANRLRTPNDVSEVIVHELIHAYDYTVRGMDLTIPDVLACSEVRSARESECYQKADHFCKTSTAALGARACEWWTHKCVKDNATQATSSMLPATEAKERVQAVFLKCFADHAPFSQQ</sequence>
<evidence type="ECO:0000313" key="7">
    <source>
        <dbReference type="EMBL" id="KDO20883.1"/>
    </source>
</evidence>
<keyword evidence="5 6" id="KW-0482">Metalloprotease</keyword>
<organism evidence="7 8">
    <name type="scientific">Saprolegnia parasitica (strain CBS 223.65)</name>
    <dbReference type="NCBI Taxonomy" id="695850"/>
    <lineage>
        <taxon>Eukaryota</taxon>
        <taxon>Sar</taxon>
        <taxon>Stramenopiles</taxon>
        <taxon>Oomycota</taxon>
        <taxon>Saprolegniomycetes</taxon>
        <taxon>Saprolegniales</taxon>
        <taxon>Saprolegniaceae</taxon>
        <taxon>Saprolegnia</taxon>
    </lineage>
</organism>
<dbReference type="OrthoDB" id="285308at2759"/>
<dbReference type="Pfam" id="PF09768">
    <property type="entry name" value="Peptidase_M76"/>
    <property type="match status" value="1"/>
</dbReference>
<accession>A0A067BRJ9</accession>
<keyword evidence="2 6" id="KW-0645">Protease</keyword>
<dbReference type="GO" id="GO:0004222">
    <property type="term" value="F:metalloendopeptidase activity"/>
    <property type="evidence" value="ECO:0007669"/>
    <property type="project" value="InterPro"/>
</dbReference>
<dbReference type="GO" id="GO:0034982">
    <property type="term" value="P:mitochondrial protein processing"/>
    <property type="evidence" value="ECO:0007669"/>
    <property type="project" value="TreeGrafter"/>
</dbReference>
<name>A0A067BRJ9_SAPPC</name>
<dbReference type="VEuPathDB" id="FungiDB:SPRG_14115"/>
<evidence type="ECO:0000256" key="2">
    <source>
        <dbReference type="ARBA" id="ARBA00022670"/>
    </source>
</evidence>
<dbReference type="GO" id="GO:0033615">
    <property type="term" value="P:mitochondrial proton-transporting ATP synthase complex assembly"/>
    <property type="evidence" value="ECO:0007669"/>
    <property type="project" value="TreeGrafter"/>
</dbReference>
<dbReference type="PANTHER" id="PTHR21711">
    <property type="entry name" value="MITOCHONDRIAL INNER MEMBRANE PROTEASE"/>
    <property type="match status" value="1"/>
</dbReference>
<dbReference type="KEGG" id="spar:SPRG_14115"/>
<dbReference type="OMA" id="KMFDQCY"/>
<evidence type="ECO:0000256" key="5">
    <source>
        <dbReference type="ARBA" id="ARBA00023049"/>
    </source>
</evidence>
<reference evidence="7 8" key="1">
    <citation type="journal article" date="2013" name="PLoS Genet.">
        <title>Distinctive expansion of potential virulence genes in the genome of the oomycete fish pathogen Saprolegnia parasitica.</title>
        <authorList>
            <person name="Jiang R.H."/>
            <person name="de Bruijn I."/>
            <person name="Haas B.J."/>
            <person name="Belmonte R."/>
            <person name="Lobach L."/>
            <person name="Christie J."/>
            <person name="van den Ackerveken G."/>
            <person name="Bottin A."/>
            <person name="Bulone V."/>
            <person name="Diaz-Moreno S.M."/>
            <person name="Dumas B."/>
            <person name="Fan L."/>
            <person name="Gaulin E."/>
            <person name="Govers F."/>
            <person name="Grenville-Briggs L.J."/>
            <person name="Horner N.R."/>
            <person name="Levin J.Z."/>
            <person name="Mammella M."/>
            <person name="Meijer H.J."/>
            <person name="Morris P."/>
            <person name="Nusbaum C."/>
            <person name="Oome S."/>
            <person name="Phillips A.J."/>
            <person name="van Rooyen D."/>
            <person name="Rzeszutek E."/>
            <person name="Saraiva M."/>
            <person name="Secombes C.J."/>
            <person name="Seidl M.F."/>
            <person name="Snel B."/>
            <person name="Stassen J.H."/>
            <person name="Sykes S."/>
            <person name="Tripathy S."/>
            <person name="van den Berg H."/>
            <person name="Vega-Arreguin J.C."/>
            <person name="Wawra S."/>
            <person name="Young S.K."/>
            <person name="Zeng Q."/>
            <person name="Dieguez-Uribeondo J."/>
            <person name="Russ C."/>
            <person name="Tyler B.M."/>
            <person name="van West P."/>
        </authorList>
    </citation>
    <scope>NUCLEOTIDE SEQUENCE [LARGE SCALE GENOMIC DNA]</scope>
    <source>
        <strain evidence="7 8">CBS 223.65</strain>
    </source>
</reference>
<evidence type="ECO:0000256" key="3">
    <source>
        <dbReference type="ARBA" id="ARBA00022723"/>
    </source>
</evidence>
<dbReference type="RefSeq" id="XP_012208373.1">
    <property type="nucleotide sequence ID" value="XM_012352983.1"/>
</dbReference>
<dbReference type="GeneID" id="24135942"/>
<dbReference type="EC" id="3.4.24.-" evidence="6"/>
<keyword evidence="4 6" id="KW-0378">Hydrolase</keyword>
<keyword evidence="8" id="KW-1185">Reference proteome</keyword>
<proteinExistence type="inferred from homology"/>
<gene>
    <name evidence="7" type="ORF">SPRG_14115</name>
</gene>
<dbReference type="Proteomes" id="UP000030745">
    <property type="component" value="Unassembled WGS sequence"/>
</dbReference>
<dbReference type="STRING" id="695850.A0A067BRJ9"/>